<evidence type="ECO:0000256" key="6">
    <source>
        <dbReference type="ARBA" id="ARBA00023136"/>
    </source>
</evidence>
<reference evidence="9 10" key="1">
    <citation type="submission" date="2019-09" db="EMBL/GenBank/DDBJ databases">
        <title>Goodfellowia gen. nov., a new genus of the Pseudonocardineae related to Actinoalloteichus, containing Goodfellowia coeruleoviolacea gen. nov., comb. nov. gen. nov., comb. nov.</title>
        <authorList>
            <person name="Labeda D."/>
        </authorList>
    </citation>
    <scope>NUCLEOTIDE SEQUENCE [LARGE SCALE GENOMIC DNA]</scope>
    <source>
        <strain evidence="9 10">AN110305</strain>
    </source>
</reference>
<dbReference type="InterPro" id="IPR018584">
    <property type="entry name" value="GT87"/>
</dbReference>
<evidence type="ECO:0000313" key="9">
    <source>
        <dbReference type="EMBL" id="KAA2261646.1"/>
    </source>
</evidence>
<evidence type="ECO:0000256" key="3">
    <source>
        <dbReference type="ARBA" id="ARBA00022679"/>
    </source>
</evidence>
<dbReference type="AlphaFoldDB" id="A0A5B2XEH9"/>
<evidence type="ECO:0000256" key="4">
    <source>
        <dbReference type="ARBA" id="ARBA00022692"/>
    </source>
</evidence>
<dbReference type="EMBL" id="VUOB01000027">
    <property type="protein sequence ID" value="KAA2261646.1"/>
    <property type="molecule type" value="Genomic_DNA"/>
</dbReference>
<keyword evidence="2" id="KW-1003">Cell membrane</keyword>
<reference evidence="9 10" key="2">
    <citation type="submission" date="2019-09" db="EMBL/GenBank/DDBJ databases">
        <authorList>
            <person name="Jin C."/>
        </authorList>
    </citation>
    <scope>NUCLEOTIDE SEQUENCE [LARGE SCALE GENOMIC DNA]</scope>
    <source>
        <strain evidence="9 10">AN110305</strain>
    </source>
</reference>
<dbReference type="GO" id="GO:0005886">
    <property type="term" value="C:plasma membrane"/>
    <property type="evidence" value="ECO:0007669"/>
    <property type="project" value="UniProtKB-SubCell"/>
</dbReference>
<protein>
    <submittedName>
        <fullName evidence="9">DUF2029 domain-containing protein</fullName>
    </submittedName>
</protein>
<keyword evidence="6 8" id="KW-0472">Membrane</keyword>
<keyword evidence="3" id="KW-0808">Transferase</keyword>
<evidence type="ECO:0000256" key="8">
    <source>
        <dbReference type="SAM" id="Phobius"/>
    </source>
</evidence>
<evidence type="ECO:0000256" key="2">
    <source>
        <dbReference type="ARBA" id="ARBA00022475"/>
    </source>
</evidence>
<comment type="caution">
    <text evidence="9">The sequence shown here is derived from an EMBL/GenBank/DDBJ whole genome shotgun (WGS) entry which is preliminary data.</text>
</comment>
<evidence type="ECO:0000313" key="10">
    <source>
        <dbReference type="Proteomes" id="UP000323454"/>
    </source>
</evidence>
<comment type="similarity">
    <text evidence="7">Belongs to the glycosyltransferase 87 family.</text>
</comment>
<feature type="transmembrane region" description="Helical" evidence="8">
    <location>
        <begin position="158"/>
        <end position="178"/>
    </location>
</feature>
<sequence>MTGAWLVVTLAVLVTVLVTGYDNQLDLQVYRLGARAWLSGQPLYGQLPATTLGISLPFTYPPIAAMLFSLFALIPWGAAIALLTLLGLLALAGTCLLTAAQPYGRGGMAVAAGLTFAAVAVIFEPLRETLTFGQINLLLMGLVAADCLLPKTRWPRGTLIGLAAAIKLTPAVFVLFFLPRRQWKPVLTAIASFAGFGLVGLVLAPSDTKEYWFHALLDPSRVGGLGYAGNQSLRGLVHRLGLTGVTESGTWVLLSLGAVLLAWLVVLRARRAGDNVTALLAVAVAGLLASPVSWSHHWVWIAPLALPLTLVAWRHRASWPFLAVMVAVAAFVVGPHWLFPREHDVELRWAWWQQVVGSSYVLLGLAFLAVLALSPRCLAGWSSVLLPAPTPAEPQRAASTD</sequence>
<feature type="transmembrane region" description="Helical" evidence="8">
    <location>
        <begin position="185"/>
        <end position="204"/>
    </location>
</feature>
<feature type="transmembrane region" description="Helical" evidence="8">
    <location>
        <begin position="321"/>
        <end position="339"/>
    </location>
</feature>
<feature type="transmembrane region" description="Helical" evidence="8">
    <location>
        <begin position="80"/>
        <end position="100"/>
    </location>
</feature>
<dbReference type="Pfam" id="PF09594">
    <property type="entry name" value="GT87"/>
    <property type="match status" value="1"/>
</dbReference>
<feature type="transmembrane region" description="Helical" evidence="8">
    <location>
        <begin position="106"/>
        <end position="123"/>
    </location>
</feature>
<accession>A0A5B2XEH9</accession>
<keyword evidence="10" id="KW-1185">Reference proteome</keyword>
<keyword evidence="5 8" id="KW-1133">Transmembrane helix</keyword>
<evidence type="ECO:0000256" key="7">
    <source>
        <dbReference type="ARBA" id="ARBA00024033"/>
    </source>
</evidence>
<dbReference type="GO" id="GO:0016758">
    <property type="term" value="F:hexosyltransferase activity"/>
    <property type="evidence" value="ECO:0007669"/>
    <property type="project" value="InterPro"/>
</dbReference>
<evidence type="ECO:0000256" key="1">
    <source>
        <dbReference type="ARBA" id="ARBA00004651"/>
    </source>
</evidence>
<proteinExistence type="inferred from homology"/>
<feature type="transmembrane region" description="Helical" evidence="8">
    <location>
        <begin position="276"/>
        <end position="292"/>
    </location>
</feature>
<organism evidence="9 10">
    <name type="scientific">Solihabitans fulvus</name>
    <dbReference type="NCBI Taxonomy" id="1892852"/>
    <lineage>
        <taxon>Bacteria</taxon>
        <taxon>Bacillati</taxon>
        <taxon>Actinomycetota</taxon>
        <taxon>Actinomycetes</taxon>
        <taxon>Pseudonocardiales</taxon>
        <taxon>Pseudonocardiaceae</taxon>
        <taxon>Solihabitans</taxon>
    </lineage>
</organism>
<name>A0A5B2XEH9_9PSEU</name>
<keyword evidence="4 8" id="KW-0812">Transmembrane</keyword>
<feature type="transmembrane region" description="Helical" evidence="8">
    <location>
        <begin position="52"/>
        <end position="73"/>
    </location>
</feature>
<feature type="transmembrane region" description="Helical" evidence="8">
    <location>
        <begin position="249"/>
        <end position="269"/>
    </location>
</feature>
<gene>
    <name evidence="9" type="ORF">F0L68_16365</name>
</gene>
<comment type="subcellular location">
    <subcellularLocation>
        <location evidence="1">Cell membrane</location>
        <topology evidence="1">Multi-pass membrane protein</topology>
    </subcellularLocation>
</comment>
<dbReference type="RefSeq" id="WP_149850441.1">
    <property type="nucleotide sequence ID" value="NZ_VUOB01000027.1"/>
</dbReference>
<feature type="transmembrane region" description="Helical" evidence="8">
    <location>
        <begin position="351"/>
        <end position="373"/>
    </location>
</feature>
<dbReference type="Proteomes" id="UP000323454">
    <property type="component" value="Unassembled WGS sequence"/>
</dbReference>
<dbReference type="OrthoDB" id="9774600at2"/>
<evidence type="ECO:0000256" key="5">
    <source>
        <dbReference type="ARBA" id="ARBA00022989"/>
    </source>
</evidence>